<name>A0AAQ3RFY5_VIGMU</name>
<feature type="region of interest" description="Disordered" evidence="1">
    <location>
        <begin position="1"/>
        <end position="32"/>
    </location>
</feature>
<keyword evidence="3" id="KW-1185">Reference proteome</keyword>
<dbReference type="EMBL" id="CP144690">
    <property type="protein sequence ID" value="WVY91287.1"/>
    <property type="molecule type" value="Genomic_DNA"/>
</dbReference>
<sequence length="130" mass="14555">MYEEELPNTSIPNNSNGHPGREASKAAGKARGQVGITIKEIVRLSLGVYPGANDNRNNQPINTQHSSHNHRHYRLHHKLRPHHTHRRHSHPTLRSSVRCSHTGENESRGSAEEAEERSGFVATEICHGLI</sequence>
<feature type="region of interest" description="Disordered" evidence="1">
    <location>
        <begin position="51"/>
        <end position="118"/>
    </location>
</feature>
<gene>
    <name evidence="2" type="ORF">V8G54_036801</name>
</gene>
<evidence type="ECO:0000313" key="3">
    <source>
        <dbReference type="Proteomes" id="UP001374535"/>
    </source>
</evidence>
<dbReference type="Proteomes" id="UP001374535">
    <property type="component" value="Chromosome 11"/>
</dbReference>
<feature type="compositionally biased region" description="Polar residues" evidence="1">
    <location>
        <begin position="54"/>
        <end position="66"/>
    </location>
</feature>
<organism evidence="2 3">
    <name type="scientific">Vigna mungo</name>
    <name type="common">Black gram</name>
    <name type="synonym">Phaseolus mungo</name>
    <dbReference type="NCBI Taxonomy" id="3915"/>
    <lineage>
        <taxon>Eukaryota</taxon>
        <taxon>Viridiplantae</taxon>
        <taxon>Streptophyta</taxon>
        <taxon>Embryophyta</taxon>
        <taxon>Tracheophyta</taxon>
        <taxon>Spermatophyta</taxon>
        <taxon>Magnoliopsida</taxon>
        <taxon>eudicotyledons</taxon>
        <taxon>Gunneridae</taxon>
        <taxon>Pentapetalae</taxon>
        <taxon>rosids</taxon>
        <taxon>fabids</taxon>
        <taxon>Fabales</taxon>
        <taxon>Fabaceae</taxon>
        <taxon>Papilionoideae</taxon>
        <taxon>50 kb inversion clade</taxon>
        <taxon>NPAAA clade</taxon>
        <taxon>indigoferoid/millettioid clade</taxon>
        <taxon>Phaseoleae</taxon>
        <taxon>Vigna</taxon>
    </lineage>
</organism>
<feature type="compositionally biased region" description="Basic and acidic residues" evidence="1">
    <location>
        <begin position="101"/>
        <end position="111"/>
    </location>
</feature>
<reference evidence="2 3" key="1">
    <citation type="journal article" date="2023" name="Life. Sci Alliance">
        <title>Evolutionary insights into 3D genome organization and epigenetic landscape of Vigna mungo.</title>
        <authorList>
            <person name="Junaid A."/>
            <person name="Singh B."/>
            <person name="Bhatia S."/>
        </authorList>
    </citation>
    <scope>NUCLEOTIDE SEQUENCE [LARGE SCALE GENOMIC DNA]</scope>
    <source>
        <strain evidence="2">Urdbean</strain>
    </source>
</reference>
<dbReference type="AlphaFoldDB" id="A0AAQ3RFY5"/>
<proteinExistence type="predicted"/>
<feature type="compositionally biased region" description="Polar residues" evidence="1">
    <location>
        <begin position="7"/>
        <end position="17"/>
    </location>
</feature>
<protein>
    <submittedName>
        <fullName evidence="2">Uncharacterized protein</fullName>
    </submittedName>
</protein>
<evidence type="ECO:0000313" key="2">
    <source>
        <dbReference type="EMBL" id="WVY91287.1"/>
    </source>
</evidence>
<evidence type="ECO:0000256" key="1">
    <source>
        <dbReference type="SAM" id="MobiDB-lite"/>
    </source>
</evidence>
<feature type="compositionally biased region" description="Basic residues" evidence="1">
    <location>
        <begin position="67"/>
        <end position="91"/>
    </location>
</feature>
<accession>A0AAQ3RFY5</accession>